<feature type="transmembrane region" description="Helical" evidence="1">
    <location>
        <begin position="277"/>
        <end position="297"/>
    </location>
</feature>
<feature type="transmembrane region" description="Helical" evidence="1">
    <location>
        <begin position="240"/>
        <end position="265"/>
    </location>
</feature>
<organism evidence="3 4">
    <name type="scientific">Ruegeria sediminis</name>
    <dbReference type="NCBI Taxonomy" id="2583820"/>
    <lineage>
        <taxon>Bacteria</taxon>
        <taxon>Pseudomonadati</taxon>
        <taxon>Pseudomonadota</taxon>
        <taxon>Alphaproteobacteria</taxon>
        <taxon>Rhodobacterales</taxon>
        <taxon>Roseobacteraceae</taxon>
        <taxon>Ruegeria</taxon>
    </lineage>
</organism>
<feature type="transmembrane region" description="Helical" evidence="1">
    <location>
        <begin position="144"/>
        <end position="164"/>
    </location>
</feature>
<evidence type="ECO:0000259" key="2">
    <source>
        <dbReference type="Pfam" id="PF02517"/>
    </source>
</evidence>
<keyword evidence="3" id="KW-0378">Hydrolase</keyword>
<dbReference type="Proteomes" id="UP001193035">
    <property type="component" value="Unassembled WGS sequence"/>
</dbReference>
<evidence type="ECO:0000313" key="4">
    <source>
        <dbReference type="Proteomes" id="UP001193035"/>
    </source>
</evidence>
<keyword evidence="1" id="KW-0812">Transmembrane</keyword>
<name>A0ABY2WWX5_9RHOB</name>
<keyword evidence="4" id="KW-1185">Reference proteome</keyword>
<sequence>MAADLTGQAYAAHERLVAPARARPEIWRLLAGLALLAVVVFGLNASLLALVAGLGSDVWVETFLSGSTPVAMLVLLGSFGFVILGVALAARQMQRRMLQSIVGPYRETLAQFWQVLRVLLVLGAVILALPPYDMGAPLKPNLAPLVWLAILPFSLMAILIQTSAEEILFRGYLQQCLAARFRSPVIWMGLPSVLFALGHYVPAQAGENAFLIALWSGTFGLLMADLTARAGTLGPAIALHFFNNLIALLFIALPGSLDGLALFLLPYEMSDTGHLRAWLVVDFALMLVAWLTARIALRR</sequence>
<feature type="transmembrane region" description="Helical" evidence="1">
    <location>
        <begin position="70"/>
        <end position="90"/>
    </location>
</feature>
<protein>
    <submittedName>
        <fullName evidence="3">CPBP family intramembrane metalloprotease</fullName>
    </submittedName>
</protein>
<dbReference type="InterPro" id="IPR003675">
    <property type="entry name" value="Rce1/LyrA-like_dom"/>
</dbReference>
<keyword evidence="3" id="KW-0645">Protease</keyword>
<dbReference type="Pfam" id="PF02517">
    <property type="entry name" value="Rce1-like"/>
    <property type="match status" value="1"/>
</dbReference>
<keyword evidence="1" id="KW-1133">Transmembrane helix</keyword>
<feature type="transmembrane region" description="Helical" evidence="1">
    <location>
        <begin position="209"/>
        <end position="228"/>
    </location>
</feature>
<feature type="domain" description="CAAX prenyl protease 2/Lysostaphin resistance protein A-like" evidence="2">
    <location>
        <begin position="150"/>
        <end position="246"/>
    </location>
</feature>
<keyword evidence="1" id="KW-0472">Membrane</keyword>
<evidence type="ECO:0000313" key="3">
    <source>
        <dbReference type="EMBL" id="TMV06916.1"/>
    </source>
</evidence>
<dbReference type="PANTHER" id="PTHR36435">
    <property type="entry name" value="SLR1288 PROTEIN"/>
    <property type="match status" value="1"/>
</dbReference>
<accession>A0ABY2WWX5</accession>
<feature type="transmembrane region" description="Helical" evidence="1">
    <location>
        <begin position="111"/>
        <end position="132"/>
    </location>
</feature>
<dbReference type="PANTHER" id="PTHR36435:SF1">
    <property type="entry name" value="CAAX AMINO TERMINAL PROTEASE FAMILY PROTEIN"/>
    <property type="match status" value="1"/>
</dbReference>
<dbReference type="EMBL" id="VCPD01000004">
    <property type="protein sequence ID" value="TMV06916.1"/>
    <property type="molecule type" value="Genomic_DNA"/>
</dbReference>
<evidence type="ECO:0000256" key="1">
    <source>
        <dbReference type="SAM" id="Phobius"/>
    </source>
</evidence>
<comment type="caution">
    <text evidence="3">The sequence shown here is derived from an EMBL/GenBank/DDBJ whole genome shotgun (WGS) entry which is preliminary data.</text>
</comment>
<feature type="transmembrane region" description="Helical" evidence="1">
    <location>
        <begin position="29"/>
        <end position="50"/>
    </location>
</feature>
<dbReference type="GO" id="GO:0008237">
    <property type="term" value="F:metallopeptidase activity"/>
    <property type="evidence" value="ECO:0007669"/>
    <property type="project" value="UniProtKB-KW"/>
</dbReference>
<dbReference type="InterPro" id="IPR052710">
    <property type="entry name" value="CAAX_protease"/>
</dbReference>
<keyword evidence="3" id="KW-0482">Metalloprotease</keyword>
<feature type="transmembrane region" description="Helical" evidence="1">
    <location>
        <begin position="185"/>
        <end position="203"/>
    </location>
</feature>
<proteinExistence type="predicted"/>
<dbReference type="RefSeq" id="WP_138842674.1">
    <property type="nucleotide sequence ID" value="NZ_VCPD01000004.1"/>
</dbReference>
<reference evidence="3 4" key="1">
    <citation type="submission" date="2019-05" db="EMBL/GenBank/DDBJ databases">
        <title>Ruegeria sp. nov., isolated from tidal flat.</title>
        <authorList>
            <person name="Kim W."/>
        </authorList>
    </citation>
    <scope>NUCLEOTIDE SEQUENCE [LARGE SCALE GENOMIC DNA]</scope>
    <source>
        <strain evidence="3 4">CAU 1488</strain>
    </source>
</reference>
<gene>
    <name evidence="3" type="ORF">FGK63_12410</name>
</gene>